<keyword evidence="4" id="KW-1185">Reference proteome</keyword>
<reference evidence="3" key="2">
    <citation type="submission" date="2017-05" db="UniProtKB">
        <authorList>
            <consortium name="EnsemblMetazoa"/>
        </authorList>
    </citation>
    <scope>IDENTIFICATION</scope>
</reference>
<dbReference type="PRINTS" id="PR00449">
    <property type="entry name" value="RASTRNSFRMNG"/>
</dbReference>
<dbReference type="CDD" id="cd00154">
    <property type="entry name" value="Rab"/>
    <property type="match status" value="1"/>
</dbReference>
<dbReference type="OMA" id="HRITLHI"/>
<dbReference type="AlphaFoldDB" id="A0A1X7TPE3"/>
<dbReference type="NCBIfam" id="TIGR00231">
    <property type="entry name" value="small_GTP"/>
    <property type="match status" value="1"/>
</dbReference>
<accession>A0A1X7TPE3</accession>
<dbReference type="InParanoid" id="A0A1X7TPE3"/>
<dbReference type="SMART" id="SM00174">
    <property type="entry name" value="RHO"/>
    <property type="match status" value="1"/>
</dbReference>
<proteinExistence type="predicted"/>
<evidence type="ECO:0000256" key="2">
    <source>
        <dbReference type="ARBA" id="ARBA00023134"/>
    </source>
</evidence>
<dbReference type="SMART" id="SM00173">
    <property type="entry name" value="RAS"/>
    <property type="match status" value="1"/>
</dbReference>
<evidence type="ECO:0000313" key="3">
    <source>
        <dbReference type="EnsemblMetazoa" id="Aqu2.1.16568_001"/>
    </source>
</evidence>
<dbReference type="SUPFAM" id="SSF52540">
    <property type="entry name" value="P-loop containing nucleoside triphosphate hydrolases"/>
    <property type="match status" value="1"/>
</dbReference>
<dbReference type="KEGG" id="aqu:100640339"/>
<dbReference type="OrthoDB" id="6018864at2759"/>
<dbReference type="GO" id="GO:0003924">
    <property type="term" value="F:GTPase activity"/>
    <property type="evidence" value="ECO:0007669"/>
    <property type="project" value="InterPro"/>
</dbReference>
<dbReference type="SMART" id="SM00175">
    <property type="entry name" value="RAB"/>
    <property type="match status" value="1"/>
</dbReference>
<dbReference type="Gene3D" id="3.40.50.300">
    <property type="entry name" value="P-loop containing nucleotide triphosphate hydrolases"/>
    <property type="match status" value="1"/>
</dbReference>
<dbReference type="PROSITE" id="PS51419">
    <property type="entry name" value="RAB"/>
    <property type="match status" value="1"/>
</dbReference>
<evidence type="ECO:0000256" key="1">
    <source>
        <dbReference type="ARBA" id="ARBA00022741"/>
    </source>
</evidence>
<sequence>MSEVPVTHTFKILVLGDSGVGKTSLIKYYTDGEASKSILSTIGIDYSDINVTVRGITVKLRVWDTAGQERFHTFTKQFFRGTQAVILVYDTTSLKSFQTLSVWIKMLSDFGLTDLDAVIVGNKSDLPESAVPDDLAKALATNISCDHILTSTVTGSNVKKTFFKIGEALIHSHNIFAPGLEAAAAYEGTGNEPHSGSVSRHRERIESIVLSKEHYDKKSKEKKPCC</sequence>
<dbReference type="PANTHER" id="PTHR47977">
    <property type="entry name" value="RAS-RELATED PROTEIN RAB"/>
    <property type="match status" value="1"/>
</dbReference>
<dbReference type="PROSITE" id="PS51417">
    <property type="entry name" value="ARF"/>
    <property type="match status" value="1"/>
</dbReference>
<keyword evidence="2" id="KW-0342">GTP-binding</keyword>
<keyword evidence="1" id="KW-0547">Nucleotide-binding</keyword>
<evidence type="ECO:0000313" key="4">
    <source>
        <dbReference type="Proteomes" id="UP000007879"/>
    </source>
</evidence>
<name>A0A1X7TPE3_AMPQE</name>
<dbReference type="GO" id="GO:0005525">
    <property type="term" value="F:GTP binding"/>
    <property type="evidence" value="ECO:0007669"/>
    <property type="project" value="UniProtKB-KW"/>
</dbReference>
<reference evidence="4" key="1">
    <citation type="journal article" date="2010" name="Nature">
        <title>The Amphimedon queenslandica genome and the evolution of animal complexity.</title>
        <authorList>
            <person name="Srivastava M."/>
            <person name="Simakov O."/>
            <person name="Chapman J."/>
            <person name="Fahey B."/>
            <person name="Gauthier M.E."/>
            <person name="Mitros T."/>
            <person name="Richards G.S."/>
            <person name="Conaco C."/>
            <person name="Dacre M."/>
            <person name="Hellsten U."/>
            <person name="Larroux C."/>
            <person name="Putnam N.H."/>
            <person name="Stanke M."/>
            <person name="Adamska M."/>
            <person name="Darling A."/>
            <person name="Degnan S.M."/>
            <person name="Oakley T.H."/>
            <person name="Plachetzki D.C."/>
            <person name="Zhai Y."/>
            <person name="Adamski M."/>
            <person name="Calcino A."/>
            <person name="Cummins S.F."/>
            <person name="Goodstein D.M."/>
            <person name="Harris C."/>
            <person name="Jackson D.J."/>
            <person name="Leys S.P."/>
            <person name="Shu S."/>
            <person name="Woodcroft B.J."/>
            <person name="Vervoort M."/>
            <person name="Kosik K.S."/>
            <person name="Manning G."/>
            <person name="Degnan B.M."/>
            <person name="Rokhsar D.S."/>
        </authorList>
    </citation>
    <scope>NUCLEOTIDE SEQUENCE [LARGE SCALE GENOMIC DNA]</scope>
</reference>
<dbReference type="eggNOG" id="KOG0078">
    <property type="taxonomic scope" value="Eukaryota"/>
</dbReference>
<protein>
    <submittedName>
        <fullName evidence="3">Uncharacterized protein</fullName>
    </submittedName>
</protein>
<dbReference type="InterPro" id="IPR001806">
    <property type="entry name" value="Small_GTPase"/>
</dbReference>
<dbReference type="SMART" id="SM00176">
    <property type="entry name" value="RAN"/>
    <property type="match status" value="1"/>
</dbReference>
<dbReference type="InterPro" id="IPR050227">
    <property type="entry name" value="Rab"/>
</dbReference>
<organism evidence="3">
    <name type="scientific">Amphimedon queenslandica</name>
    <name type="common">Sponge</name>
    <dbReference type="NCBI Taxonomy" id="400682"/>
    <lineage>
        <taxon>Eukaryota</taxon>
        <taxon>Metazoa</taxon>
        <taxon>Porifera</taxon>
        <taxon>Demospongiae</taxon>
        <taxon>Heteroscleromorpha</taxon>
        <taxon>Haplosclerida</taxon>
        <taxon>Niphatidae</taxon>
        <taxon>Amphimedon</taxon>
    </lineage>
</organism>
<dbReference type="PROSITE" id="PS51421">
    <property type="entry name" value="RAS"/>
    <property type="match status" value="1"/>
</dbReference>
<dbReference type="EnsemblMetazoa" id="Aqu2.1.16568_001">
    <property type="protein sequence ID" value="Aqu2.1.16568_001"/>
    <property type="gene ID" value="Aqu2.1.16568"/>
</dbReference>
<dbReference type="STRING" id="400682.A0A1X7TPE3"/>
<dbReference type="InterPro" id="IPR027417">
    <property type="entry name" value="P-loop_NTPase"/>
</dbReference>
<dbReference type="InterPro" id="IPR005225">
    <property type="entry name" value="Small_GTP-bd"/>
</dbReference>
<dbReference type="SMART" id="SM00177">
    <property type="entry name" value="ARF"/>
    <property type="match status" value="1"/>
</dbReference>
<dbReference type="Proteomes" id="UP000007879">
    <property type="component" value="Unassembled WGS sequence"/>
</dbReference>
<dbReference type="EnsemblMetazoa" id="XM_020003029.1">
    <property type="protein sequence ID" value="XP_019858588.1"/>
    <property type="gene ID" value="LOC100640339"/>
</dbReference>
<dbReference type="Pfam" id="PF00071">
    <property type="entry name" value="Ras"/>
    <property type="match status" value="1"/>
</dbReference>
<dbReference type="FunFam" id="3.40.50.300:FF:001329">
    <property type="entry name" value="Small GTP-binding protein, putative"/>
    <property type="match status" value="1"/>
</dbReference>
<gene>
    <name evidence="3" type="primary">100640339</name>
</gene>